<evidence type="ECO:0000256" key="9">
    <source>
        <dbReference type="ARBA" id="ARBA00040965"/>
    </source>
</evidence>
<dbReference type="GO" id="GO:0005953">
    <property type="term" value="C:CAAX-protein geranylgeranyltransferase complex"/>
    <property type="evidence" value="ECO:0007669"/>
    <property type="project" value="TreeGrafter"/>
</dbReference>
<evidence type="ECO:0000256" key="4">
    <source>
        <dbReference type="ARBA" id="ARBA00012702"/>
    </source>
</evidence>
<keyword evidence="6 14" id="KW-0808">Transferase</keyword>
<evidence type="ECO:0000256" key="10">
    <source>
        <dbReference type="ARBA" id="ARBA00041392"/>
    </source>
</evidence>
<dbReference type="EC" id="2.5.1.58" evidence="4"/>
<keyword evidence="8" id="KW-0460">Magnesium</keyword>
<evidence type="ECO:0000256" key="8">
    <source>
        <dbReference type="ARBA" id="ARBA00022842"/>
    </source>
</evidence>
<dbReference type="GO" id="GO:0004662">
    <property type="term" value="F:CAAX-protein geranylgeranyltransferase activity"/>
    <property type="evidence" value="ECO:0007669"/>
    <property type="project" value="UniProtKB-EC"/>
</dbReference>
<comment type="cofactor">
    <cofactor evidence="1">
        <name>Mg(2+)</name>
        <dbReference type="ChEBI" id="CHEBI:18420"/>
    </cofactor>
</comment>
<accession>A0A023F857</accession>
<evidence type="ECO:0000313" key="14">
    <source>
        <dbReference type="EMBL" id="JAC17491.1"/>
    </source>
</evidence>
<dbReference type="Pfam" id="PF01239">
    <property type="entry name" value="PPTA"/>
    <property type="match status" value="5"/>
</dbReference>
<evidence type="ECO:0000256" key="6">
    <source>
        <dbReference type="ARBA" id="ARBA00022679"/>
    </source>
</evidence>
<proteinExistence type="evidence at transcript level"/>
<evidence type="ECO:0000256" key="2">
    <source>
        <dbReference type="ARBA" id="ARBA00006734"/>
    </source>
</evidence>
<dbReference type="EC" id="2.5.1.59" evidence="3"/>
<evidence type="ECO:0000256" key="11">
    <source>
        <dbReference type="ARBA" id="ARBA00042436"/>
    </source>
</evidence>
<sequence>MSDSSSDENGSEWVFYRERSEWSDVTPIPQEEGPRPVVSIAYGAKFRDVYDYMRAILKSGEVSERALALTKDALRLNPANYTVWQYRRHILKSLGKDLREELDYIGEVIECNPKNYQVWHHRMVIVEWLNDATGELEYIEKMLSLDPKNYHAWKHRQWVLIKFSLFENELQYTHQLIEEDIRNNSAWNQRYFVINFVSDFDEKVVHQEIEYALNSILKVTKNESAWNYLRGLLIHVDSGLLDSKVVSVCEHLYAQGNKSIHLLAYLVDMALEKLQMERYEPSEETNVLLDRAKKICKELAETYDRVRRKYWLYVLKAIETKANFVL</sequence>
<evidence type="ECO:0000256" key="5">
    <source>
        <dbReference type="ARBA" id="ARBA00022602"/>
    </source>
</evidence>
<evidence type="ECO:0000256" key="13">
    <source>
        <dbReference type="ARBA" id="ARBA00043219"/>
    </source>
</evidence>
<dbReference type="GO" id="GO:0005965">
    <property type="term" value="C:protein farnesyltransferase complex"/>
    <property type="evidence" value="ECO:0007669"/>
    <property type="project" value="TreeGrafter"/>
</dbReference>
<evidence type="ECO:0000256" key="1">
    <source>
        <dbReference type="ARBA" id="ARBA00001946"/>
    </source>
</evidence>
<organism evidence="14">
    <name type="scientific">Triatoma infestans</name>
    <name type="common">Assassin bug</name>
    <dbReference type="NCBI Taxonomy" id="30076"/>
    <lineage>
        <taxon>Eukaryota</taxon>
        <taxon>Metazoa</taxon>
        <taxon>Ecdysozoa</taxon>
        <taxon>Arthropoda</taxon>
        <taxon>Hexapoda</taxon>
        <taxon>Insecta</taxon>
        <taxon>Pterygota</taxon>
        <taxon>Neoptera</taxon>
        <taxon>Paraneoptera</taxon>
        <taxon>Hemiptera</taxon>
        <taxon>Heteroptera</taxon>
        <taxon>Panheteroptera</taxon>
        <taxon>Cimicomorpha</taxon>
        <taxon>Reduviidae</taxon>
        <taxon>Triatominae</taxon>
        <taxon>Triatoma</taxon>
    </lineage>
</organism>
<keyword evidence="7" id="KW-0677">Repeat</keyword>
<evidence type="ECO:0000256" key="3">
    <source>
        <dbReference type="ARBA" id="ARBA00012700"/>
    </source>
</evidence>
<dbReference type="EMBL" id="GBBI01001221">
    <property type="protein sequence ID" value="JAC17491.1"/>
    <property type="molecule type" value="mRNA"/>
</dbReference>
<dbReference type="PROSITE" id="PS51147">
    <property type="entry name" value="PFTA"/>
    <property type="match status" value="5"/>
</dbReference>
<dbReference type="AlphaFoldDB" id="A0A023F857"/>
<keyword evidence="5" id="KW-0637">Prenyltransferase</keyword>
<dbReference type="InterPro" id="IPR002088">
    <property type="entry name" value="Prenyl_trans_a"/>
</dbReference>
<dbReference type="Gene3D" id="1.25.40.120">
    <property type="entry name" value="Protein prenylyltransferase"/>
    <property type="match status" value="1"/>
</dbReference>
<reference evidence="14" key="1">
    <citation type="journal article" date="2014" name="PLoS Negl. Trop. Dis.">
        <title>An updated insight into the Sialotranscriptome of Triatoma infestans: developmental stage and geographic variations.</title>
        <authorList>
            <person name="Schwarz A."/>
            <person name="Medrano-Mercado N."/>
            <person name="Schaub G.A."/>
            <person name="Struchiner C.J."/>
            <person name="Bargues M.D."/>
            <person name="Levy M.Z."/>
            <person name="Ribeiro J.M."/>
        </authorList>
    </citation>
    <scope>NUCLEOTIDE SEQUENCE</scope>
    <source>
        <strain evidence="14">Chile</strain>
        <tissue evidence="14">Salivary glands</tissue>
    </source>
</reference>
<comment type="similarity">
    <text evidence="2">Belongs to the protein prenyltransferase subunit alpha family.</text>
</comment>
<dbReference type="SUPFAM" id="SSF48439">
    <property type="entry name" value="Protein prenylyltransferase"/>
    <property type="match status" value="1"/>
</dbReference>
<dbReference type="PANTHER" id="PTHR11129:SF1">
    <property type="entry name" value="PROTEIN FARNESYLTRANSFERASE_GERANYLGERANYLTRANSFERASE TYPE-1 SUBUNIT ALPHA"/>
    <property type="match status" value="1"/>
</dbReference>
<name>A0A023F857_TRIIF</name>
<protein>
    <recommendedName>
        <fullName evidence="9">Protein farnesyltransferase/geranylgeranyltransferase type-1 subunit alpha</fullName>
        <ecNumber evidence="4">2.5.1.58</ecNumber>
        <ecNumber evidence="3">2.5.1.59</ecNumber>
    </recommendedName>
    <alternativeName>
        <fullName evidence="12">CAAX farnesyltransferase subunit alpha</fullName>
    </alternativeName>
    <alternativeName>
        <fullName evidence="11">FTase-alpha</fullName>
    </alternativeName>
    <alternativeName>
        <fullName evidence="10">Ras proteins prenyltransferase subunit alpha</fullName>
    </alternativeName>
    <alternativeName>
        <fullName evidence="13">Type I protein geranyl-geranyltransferase subunit alpha</fullName>
    </alternativeName>
</protein>
<dbReference type="GO" id="GO:0004660">
    <property type="term" value="F:protein farnesyltransferase activity"/>
    <property type="evidence" value="ECO:0007669"/>
    <property type="project" value="UniProtKB-EC"/>
</dbReference>
<evidence type="ECO:0000256" key="7">
    <source>
        <dbReference type="ARBA" id="ARBA00022737"/>
    </source>
</evidence>
<dbReference type="PANTHER" id="PTHR11129">
    <property type="entry name" value="PROTEIN FARNESYLTRANSFERASE ALPHA SUBUNIT/RAB GERANYLGERANYL TRANSFERASE ALPHA SUBUNIT"/>
    <property type="match status" value="1"/>
</dbReference>
<evidence type="ECO:0000256" key="12">
    <source>
        <dbReference type="ARBA" id="ARBA00043086"/>
    </source>
</evidence>